<dbReference type="InterPro" id="IPR051059">
    <property type="entry name" value="VerF-like"/>
</dbReference>
<protein>
    <submittedName>
        <fullName evidence="9">Transcription factor, fungi</fullName>
    </submittedName>
</protein>
<keyword evidence="4" id="KW-0863">Zinc-finger</keyword>
<evidence type="ECO:0000313" key="10">
    <source>
        <dbReference type="Proteomes" id="UP000053732"/>
    </source>
</evidence>
<dbReference type="GO" id="GO:0000981">
    <property type="term" value="F:DNA-binding transcription factor activity, RNA polymerase II-specific"/>
    <property type="evidence" value="ECO:0007669"/>
    <property type="project" value="InterPro"/>
</dbReference>
<evidence type="ECO:0000256" key="5">
    <source>
        <dbReference type="ARBA" id="ARBA00022833"/>
    </source>
</evidence>
<keyword evidence="2" id="KW-0479">Metal-binding</keyword>
<dbReference type="PANTHER" id="PTHR40626">
    <property type="entry name" value="MIP31509P"/>
    <property type="match status" value="1"/>
</dbReference>
<evidence type="ECO:0000256" key="3">
    <source>
        <dbReference type="ARBA" id="ARBA00022737"/>
    </source>
</evidence>
<dbReference type="GO" id="GO:0008270">
    <property type="term" value="F:zinc ion binding"/>
    <property type="evidence" value="ECO:0007669"/>
    <property type="project" value="UniProtKB-KW"/>
</dbReference>
<feature type="domain" description="Xylanolytic transcriptional activator regulatory" evidence="8">
    <location>
        <begin position="176"/>
        <end position="391"/>
    </location>
</feature>
<keyword evidence="10" id="KW-1185">Reference proteome</keyword>
<dbReference type="GO" id="GO:0000978">
    <property type="term" value="F:RNA polymerase II cis-regulatory region sequence-specific DNA binding"/>
    <property type="evidence" value="ECO:0007669"/>
    <property type="project" value="InterPro"/>
</dbReference>
<keyword evidence="6" id="KW-0539">Nucleus</keyword>
<evidence type="ECO:0000256" key="4">
    <source>
        <dbReference type="ARBA" id="ARBA00022771"/>
    </source>
</evidence>
<comment type="subcellular location">
    <subcellularLocation>
        <location evidence="1">Nucleus</location>
    </subcellularLocation>
</comment>
<dbReference type="GO" id="GO:0005634">
    <property type="term" value="C:nucleus"/>
    <property type="evidence" value="ECO:0007669"/>
    <property type="project" value="UniProtKB-SubCell"/>
</dbReference>
<dbReference type="InterPro" id="IPR007219">
    <property type="entry name" value="XnlR_reg_dom"/>
</dbReference>
<reference evidence="9 10" key="1">
    <citation type="journal article" date="2014" name="Nat. Commun.">
        <title>Multiple recent horizontal transfers of a large genomic region in cheese making fungi.</title>
        <authorList>
            <person name="Cheeseman K."/>
            <person name="Ropars J."/>
            <person name="Renault P."/>
            <person name="Dupont J."/>
            <person name="Gouzy J."/>
            <person name="Branca A."/>
            <person name="Abraham A.L."/>
            <person name="Ceppi M."/>
            <person name="Conseiller E."/>
            <person name="Debuchy R."/>
            <person name="Malagnac F."/>
            <person name="Goarin A."/>
            <person name="Silar P."/>
            <person name="Lacoste S."/>
            <person name="Sallet E."/>
            <person name="Bensimon A."/>
            <person name="Giraud T."/>
            <person name="Brygoo Y."/>
        </authorList>
    </citation>
    <scope>NUCLEOTIDE SEQUENCE [LARGE SCALE GENOMIC DNA]</scope>
    <source>
        <strain evidence="10">FM 013</strain>
    </source>
</reference>
<dbReference type="GO" id="GO:0000785">
    <property type="term" value="C:chromatin"/>
    <property type="evidence" value="ECO:0007669"/>
    <property type="project" value="TreeGrafter"/>
</dbReference>
<dbReference type="EMBL" id="HG793134">
    <property type="protein sequence ID" value="CRL17819.1"/>
    <property type="molecule type" value="Genomic_DNA"/>
</dbReference>
<evidence type="ECO:0000256" key="7">
    <source>
        <dbReference type="SAM" id="MobiDB-lite"/>
    </source>
</evidence>
<keyword evidence="3" id="KW-0677">Repeat</keyword>
<evidence type="ECO:0000256" key="6">
    <source>
        <dbReference type="ARBA" id="ARBA00023242"/>
    </source>
</evidence>
<proteinExistence type="predicted"/>
<evidence type="ECO:0000256" key="2">
    <source>
        <dbReference type="ARBA" id="ARBA00022723"/>
    </source>
</evidence>
<dbReference type="AlphaFoldDB" id="A0A0G4NV15"/>
<feature type="region of interest" description="Disordered" evidence="7">
    <location>
        <begin position="1"/>
        <end position="23"/>
    </location>
</feature>
<evidence type="ECO:0000256" key="1">
    <source>
        <dbReference type="ARBA" id="ARBA00004123"/>
    </source>
</evidence>
<dbReference type="Gene3D" id="3.30.160.60">
    <property type="entry name" value="Classic Zinc Finger"/>
    <property type="match status" value="1"/>
</dbReference>
<dbReference type="CDD" id="cd12148">
    <property type="entry name" value="fungal_TF_MHR"/>
    <property type="match status" value="1"/>
</dbReference>
<dbReference type="Pfam" id="PF04082">
    <property type="entry name" value="Fungal_trans"/>
    <property type="match status" value="1"/>
</dbReference>
<feature type="compositionally biased region" description="Polar residues" evidence="7">
    <location>
        <begin position="1"/>
        <end position="20"/>
    </location>
</feature>
<dbReference type="STRING" id="1429867.A0A0G4NV15"/>
<accession>A0A0G4NV15</accession>
<gene>
    <name evidence="9" type="ORF">PCAMFM013_S001g000779</name>
</gene>
<dbReference type="Proteomes" id="UP000053732">
    <property type="component" value="Unassembled WGS sequence"/>
</dbReference>
<keyword evidence="5" id="KW-0862">Zinc</keyword>
<evidence type="ECO:0000259" key="8">
    <source>
        <dbReference type="Pfam" id="PF04082"/>
    </source>
</evidence>
<dbReference type="PANTHER" id="PTHR40626:SF11">
    <property type="entry name" value="ZINC FINGER PROTEIN YPR022C"/>
    <property type="match status" value="1"/>
</dbReference>
<evidence type="ECO:0000313" key="9">
    <source>
        <dbReference type="EMBL" id="CRL17819.1"/>
    </source>
</evidence>
<dbReference type="GO" id="GO:0006351">
    <property type="term" value="P:DNA-templated transcription"/>
    <property type="evidence" value="ECO:0007669"/>
    <property type="project" value="InterPro"/>
</dbReference>
<name>A0A0G4NV15_PENC3</name>
<sequence length="725" mass="81288">MNEMNEMNQNTSTSGMTSGVDQHRPFPCDQCSKLFTRSVSTPPQLLIFSTQSSRGSDLLQENLQRHKRARHGGASRKNFQCSRCHARFSRSDVYKRHGDRCRATGSPVPTSQPQVPWEGMHTPQAMVGVPLPLTTTRNPTERVVTDEAFWEEHSTFATELPQSFSSSSPSEETYVKQYFEHFHPSFPLLHRPTFIVSSTPKLLLKAVTVIGSLFSANLYDHEETQALAHWRQDIWQSGQEELRHMVSLDCSEIRQPWVIQAWLLYIIYGVYASEAGQFQTVKKMLRQLVDAVHEIGLSQQGIAMPDAQSWMYQLDFNSPGDDSQTLYTRWTSYITTESMRMSLYTLVFLDSHTFSPCNSRPLMSPMELGWELPFPINLWEAKNSQIWLLRFNENFGLSTFTIANSLLHGPRGLGTASLTIATQQLMTETPDPQLLAALEASPFAAFCVLTNMGALVRDFTRCYYQMPPSPSDPNPFHILTQGQNKQVHTAIEAITKIVKKQAYTGDSPQFLLWRTNELFISSIKISLCRPDQLLIAGIVDNSLIAGMAASTHLTQGNLVAIRRSAPLVPRHVGGDEGIVALLDDLSGALSTISGEEQDKVVREAPWVTVASYGVLLCIWGALKRATSDIRHHLDTFNELPRISESCMLIFNTLMDSALLHFPAENAVTRDPRLWTMNREAFVSLLDEGESLFVNLIKAFCQRRSLWGIGPSMLAVLGEIPGTGAE</sequence>
<organism evidence="9 10">
    <name type="scientific">Penicillium camemberti (strain FM 013)</name>
    <dbReference type="NCBI Taxonomy" id="1429867"/>
    <lineage>
        <taxon>Eukaryota</taxon>
        <taxon>Fungi</taxon>
        <taxon>Dikarya</taxon>
        <taxon>Ascomycota</taxon>
        <taxon>Pezizomycotina</taxon>
        <taxon>Eurotiomycetes</taxon>
        <taxon>Eurotiomycetidae</taxon>
        <taxon>Eurotiales</taxon>
        <taxon>Aspergillaceae</taxon>
        <taxon>Penicillium</taxon>
    </lineage>
</organism>